<proteinExistence type="predicted"/>
<sequence>MVQFPPAKRSCWMLICKAELVVNVHLPKDRISMAHQGYGFIPIPQLDSMSDGPSEVTSSAIHEDRCTFLLTWLLLRRDHDTVTVIWSDMAIASSQRDIRKGISEDEKCYAREIEAQRVQSWSLDDLGLKHLDHYFCQIIAIQNLLQVSNRPCLIMAPMSQKVIVAIIPADLTMWTLLLSFRLKTHSNLKYSLSLLYHGEICKLNAILMLVSYNIDGFVAPISE</sequence>
<reference evidence="1" key="1">
    <citation type="journal article" date="2021" name="New Phytol.">
        <title>Evolutionary innovations through gain and loss of genes in the ectomycorrhizal Boletales.</title>
        <authorList>
            <person name="Wu G."/>
            <person name="Miyauchi S."/>
            <person name="Morin E."/>
            <person name="Kuo A."/>
            <person name="Drula E."/>
            <person name="Varga T."/>
            <person name="Kohler A."/>
            <person name="Feng B."/>
            <person name="Cao Y."/>
            <person name="Lipzen A."/>
            <person name="Daum C."/>
            <person name="Hundley H."/>
            <person name="Pangilinan J."/>
            <person name="Johnson J."/>
            <person name="Barry K."/>
            <person name="LaButti K."/>
            <person name="Ng V."/>
            <person name="Ahrendt S."/>
            <person name="Min B."/>
            <person name="Choi I.G."/>
            <person name="Park H."/>
            <person name="Plett J.M."/>
            <person name="Magnuson J."/>
            <person name="Spatafora J.W."/>
            <person name="Nagy L.G."/>
            <person name="Henrissat B."/>
            <person name="Grigoriev I.V."/>
            <person name="Yang Z.L."/>
            <person name="Xu J."/>
            <person name="Martin F.M."/>
        </authorList>
    </citation>
    <scope>NUCLEOTIDE SEQUENCE</scope>
    <source>
        <strain evidence="1">ATCC 28755</strain>
    </source>
</reference>
<protein>
    <submittedName>
        <fullName evidence="1">Uncharacterized protein</fullName>
    </submittedName>
</protein>
<evidence type="ECO:0000313" key="1">
    <source>
        <dbReference type="EMBL" id="KAH7914056.1"/>
    </source>
</evidence>
<comment type="caution">
    <text evidence="1">The sequence shown here is derived from an EMBL/GenBank/DDBJ whole genome shotgun (WGS) entry which is preliminary data.</text>
</comment>
<gene>
    <name evidence="1" type="ORF">BJ138DRAFT_1098940</name>
</gene>
<dbReference type="EMBL" id="MU267619">
    <property type="protein sequence ID" value="KAH7914056.1"/>
    <property type="molecule type" value="Genomic_DNA"/>
</dbReference>
<evidence type="ECO:0000313" key="2">
    <source>
        <dbReference type="Proteomes" id="UP000790377"/>
    </source>
</evidence>
<keyword evidence="2" id="KW-1185">Reference proteome</keyword>
<dbReference type="Proteomes" id="UP000790377">
    <property type="component" value="Unassembled WGS sequence"/>
</dbReference>
<name>A0ACB8AMA1_9AGAM</name>
<organism evidence="1 2">
    <name type="scientific">Hygrophoropsis aurantiaca</name>
    <dbReference type="NCBI Taxonomy" id="72124"/>
    <lineage>
        <taxon>Eukaryota</taxon>
        <taxon>Fungi</taxon>
        <taxon>Dikarya</taxon>
        <taxon>Basidiomycota</taxon>
        <taxon>Agaricomycotina</taxon>
        <taxon>Agaricomycetes</taxon>
        <taxon>Agaricomycetidae</taxon>
        <taxon>Boletales</taxon>
        <taxon>Coniophorineae</taxon>
        <taxon>Hygrophoropsidaceae</taxon>
        <taxon>Hygrophoropsis</taxon>
    </lineage>
</organism>
<accession>A0ACB8AMA1</accession>